<sequence>MSLREWYTNREILLTGVTSELGQNLLEKLLRTFPNVNVHVIVRTRYNSTNEERIKKIFASPGYARLRLEIPDAIKRVTVYEGNLIYDSLGLNDKDRDNMKKKINVVLHAAGPHDAVFQFAEELPKLETLAAITTIFKHRGHINEYLQNENTSNVPLTLIRVPLLAPPIHEPIPGYVEIFKGITALMVGAGYVKGNPENSAEMIPIDIVTNTLITAAWERTQRSKDVGAIVYNTATIGCTWGDLITKGQQAAKKFPYPTFGIRGITGIGWLHWIMVLFLEWLPSVLCDTIVGLFGGKQRMVKEHEKVRKALKSVESIAWRSWNVERNRIHTLQQHLKPEDQLTFPLVADDDIENYILCVAASVKKNCVEKNILSTFKNIRILFMIFFGLLTIYASFYIKCVLFN</sequence>
<keyword evidence="3 4" id="KW-0443">Lipid metabolism</keyword>
<dbReference type="EC" id="1.2.1.84" evidence="4"/>
<dbReference type="InterPro" id="IPR036291">
    <property type="entry name" value="NAD(P)-bd_dom_sf"/>
</dbReference>
<reference evidence="8" key="1">
    <citation type="submission" date="2025-08" db="UniProtKB">
        <authorList>
            <consortium name="RefSeq"/>
        </authorList>
    </citation>
    <scope>IDENTIFICATION</scope>
</reference>
<comment type="function">
    <text evidence="4">Catalyzes the reduction of fatty acyl-CoA to fatty alcohols.</text>
</comment>
<keyword evidence="4" id="KW-0521">NADP</keyword>
<evidence type="ECO:0000256" key="4">
    <source>
        <dbReference type="RuleBase" id="RU363097"/>
    </source>
</evidence>
<accession>A0ABM1JGA4</accession>
<dbReference type="InterPro" id="IPR026055">
    <property type="entry name" value="FAR"/>
</dbReference>
<dbReference type="Pfam" id="PF03015">
    <property type="entry name" value="Sterile"/>
    <property type="match status" value="1"/>
</dbReference>
<comment type="catalytic activity">
    <reaction evidence="4">
        <text>a long-chain fatty acyl-CoA + 2 NADPH + 2 H(+) = a long-chain primary fatty alcohol + 2 NADP(+) + CoA</text>
        <dbReference type="Rhea" id="RHEA:52716"/>
        <dbReference type="ChEBI" id="CHEBI:15378"/>
        <dbReference type="ChEBI" id="CHEBI:57287"/>
        <dbReference type="ChEBI" id="CHEBI:57783"/>
        <dbReference type="ChEBI" id="CHEBI:58349"/>
        <dbReference type="ChEBI" id="CHEBI:77396"/>
        <dbReference type="ChEBI" id="CHEBI:83139"/>
        <dbReference type="EC" id="1.2.1.84"/>
    </reaction>
</comment>
<dbReference type="PANTHER" id="PTHR11011">
    <property type="entry name" value="MALE STERILITY PROTEIN 2-RELATED"/>
    <property type="match status" value="1"/>
</dbReference>
<dbReference type="Gene3D" id="3.40.50.720">
    <property type="entry name" value="NAD(P)-binding Rossmann-like Domain"/>
    <property type="match status" value="2"/>
</dbReference>
<name>A0ABM1JGA4_POLDO</name>
<evidence type="ECO:0000256" key="1">
    <source>
        <dbReference type="ARBA" id="ARBA00005928"/>
    </source>
</evidence>
<keyword evidence="4" id="KW-1133">Transmembrane helix</keyword>
<evidence type="ECO:0000256" key="2">
    <source>
        <dbReference type="ARBA" id="ARBA00022516"/>
    </source>
</evidence>
<evidence type="ECO:0000313" key="7">
    <source>
        <dbReference type="Proteomes" id="UP000694924"/>
    </source>
</evidence>
<dbReference type="SUPFAM" id="SSF51735">
    <property type="entry name" value="NAD(P)-binding Rossmann-fold domains"/>
    <property type="match status" value="1"/>
</dbReference>
<feature type="domain" description="Fatty acyl-CoA reductase C-terminal" evidence="5">
    <location>
        <begin position="279"/>
        <end position="367"/>
    </location>
</feature>
<feature type="domain" description="Thioester reductase (TE)" evidence="6">
    <location>
        <begin position="14"/>
        <end position="114"/>
    </location>
</feature>
<keyword evidence="2 4" id="KW-0444">Lipid biosynthesis</keyword>
<evidence type="ECO:0000259" key="5">
    <source>
        <dbReference type="Pfam" id="PF03015"/>
    </source>
</evidence>
<keyword evidence="4" id="KW-0812">Transmembrane</keyword>
<dbReference type="GeneID" id="107074504"/>
<evidence type="ECO:0000259" key="6">
    <source>
        <dbReference type="Pfam" id="PF07993"/>
    </source>
</evidence>
<protein>
    <recommendedName>
        <fullName evidence="4">Fatty acyl-CoA reductase</fullName>
        <ecNumber evidence="4">1.2.1.84</ecNumber>
    </recommendedName>
</protein>
<dbReference type="RefSeq" id="XP_015191492.1">
    <property type="nucleotide sequence ID" value="XM_015336006.1"/>
</dbReference>
<keyword evidence="4" id="KW-0472">Membrane</keyword>
<feature type="transmembrane region" description="Helical" evidence="4">
    <location>
        <begin position="378"/>
        <end position="397"/>
    </location>
</feature>
<proteinExistence type="inferred from homology"/>
<keyword evidence="4" id="KW-0560">Oxidoreductase</keyword>
<evidence type="ECO:0000313" key="8">
    <source>
        <dbReference type="RefSeq" id="XP_015191492.1"/>
    </source>
</evidence>
<keyword evidence="7" id="KW-1185">Reference proteome</keyword>
<dbReference type="Pfam" id="PF07993">
    <property type="entry name" value="NAD_binding_4"/>
    <property type="match status" value="1"/>
</dbReference>
<comment type="similarity">
    <text evidence="1 4">Belongs to the fatty acyl-CoA reductase family.</text>
</comment>
<dbReference type="InterPro" id="IPR033640">
    <property type="entry name" value="FAR_C"/>
</dbReference>
<dbReference type="InterPro" id="IPR013120">
    <property type="entry name" value="FAR_NAD-bd"/>
</dbReference>
<dbReference type="Proteomes" id="UP000694924">
    <property type="component" value="Unplaced"/>
</dbReference>
<gene>
    <name evidence="8" type="primary">LOC107074504</name>
</gene>
<organism evidence="7 8">
    <name type="scientific">Polistes dominula</name>
    <name type="common">European paper wasp</name>
    <name type="synonym">Vespa dominula</name>
    <dbReference type="NCBI Taxonomy" id="743375"/>
    <lineage>
        <taxon>Eukaryota</taxon>
        <taxon>Metazoa</taxon>
        <taxon>Ecdysozoa</taxon>
        <taxon>Arthropoda</taxon>
        <taxon>Hexapoda</taxon>
        <taxon>Insecta</taxon>
        <taxon>Pterygota</taxon>
        <taxon>Neoptera</taxon>
        <taxon>Endopterygota</taxon>
        <taxon>Hymenoptera</taxon>
        <taxon>Apocrita</taxon>
        <taxon>Aculeata</taxon>
        <taxon>Vespoidea</taxon>
        <taxon>Vespidae</taxon>
        <taxon>Polistinae</taxon>
        <taxon>Polistini</taxon>
        <taxon>Polistes</taxon>
    </lineage>
</organism>
<evidence type="ECO:0000256" key="3">
    <source>
        <dbReference type="ARBA" id="ARBA00023098"/>
    </source>
</evidence>
<dbReference type="PANTHER" id="PTHR11011:SF116">
    <property type="entry name" value="FATTY ACYL-COA REDUCTASE CG5065-RELATED"/>
    <property type="match status" value="1"/>
</dbReference>